<protein>
    <submittedName>
        <fullName evidence="1">Uncharacterized protein</fullName>
    </submittedName>
</protein>
<sequence>MNITNEIVGLFLAVAGAVWGGYKWIESRIVRVETKADKALSEVAAHREFVARHHVTNDALAGMESRITSNLGDIKRSIDKQGERLDRVIEKQGSADNG</sequence>
<keyword evidence="2" id="KW-1185">Reference proteome</keyword>
<comment type="caution">
    <text evidence="1">The sequence shown here is derived from an EMBL/GenBank/DDBJ whole genome shotgun (WGS) entry which is preliminary data.</text>
</comment>
<proteinExistence type="predicted"/>
<evidence type="ECO:0000313" key="1">
    <source>
        <dbReference type="EMBL" id="NIJ57266.1"/>
    </source>
</evidence>
<accession>A0ABX0UWD6</accession>
<organism evidence="1 2">
    <name type="scientific">Pseudochelatococcus lubricantis</name>
    <dbReference type="NCBI Taxonomy" id="1538102"/>
    <lineage>
        <taxon>Bacteria</taxon>
        <taxon>Pseudomonadati</taxon>
        <taxon>Pseudomonadota</taxon>
        <taxon>Alphaproteobacteria</taxon>
        <taxon>Hyphomicrobiales</taxon>
        <taxon>Chelatococcaceae</taxon>
        <taxon>Pseudochelatococcus</taxon>
    </lineage>
</organism>
<gene>
    <name evidence="1" type="ORF">FHS82_001092</name>
</gene>
<dbReference type="EMBL" id="JAASQI010000002">
    <property type="protein sequence ID" value="NIJ57266.1"/>
    <property type="molecule type" value="Genomic_DNA"/>
</dbReference>
<dbReference type="RefSeq" id="WP_166949612.1">
    <property type="nucleotide sequence ID" value="NZ_JAASQI010000002.1"/>
</dbReference>
<reference evidence="1 2" key="1">
    <citation type="submission" date="2020-03" db="EMBL/GenBank/DDBJ databases">
        <title>Genomic Encyclopedia of Type Strains, Phase IV (KMG-IV): sequencing the most valuable type-strain genomes for metagenomic binning, comparative biology and taxonomic classification.</title>
        <authorList>
            <person name="Goeker M."/>
        </authorList>
    </citation>
    <scope>NUCLEOTIDE SEQUENCE [LARGE SCALE GENOMIC DNA]</scope>
    <source>
        <strain evidence="1 2">DSM 103870</strain>
    </source>
</reference>
<evidence type="ECO:0000313" key="2">
    <source>
        <dbReference type="Proteomes" id="UP001429580"/>
    </source>
</evidence>
<dbReference type="Proteomes" id="UP001429580">
    <property type="component" value="Unassembled WGS sequence"/>
</dbReference>
<name>A0ABX0UWD6_9HYPH</name>